<dbReference type="InterPro" id="IPR026590">
    <property type="entry name" value="Ssirtuin_cat_dom"/>
</dbReference>
<dbReference type="NCBIfam" id="NF001753">
    <property type="entry name" value="PRK00481.1-3"/>
    <property type="match status" value="1"/>
</dbReference>
<evidence type="ECO:0000256" key="2">
    <source>
        <dbReference type="ARBA" id="ARBA00023027"/>
    </source>
</evidence>
<dbReference type="PROSITE" id="PS50305">
    <property type="entry name" value="SIRTUIN"/>
    <property type="match status" value="1"/>
</dbReference>
<dbReference type="EMBL" id="BARW01019736">
    <property type="protein sequence ID" value="GAI98835.1"/>
    <property type="molecule type" value="Genomic_DNA"/>
</dbReference>
<organism evidence="4">
    <name type="scientific">marine sediment metagenome</name>
    <dbReference type="NCBI Taxonomy" id="412755"/>
    <lineage>
        <taxon>unclassified sequences</taxon>
        <taxon>metagenomes</taxon>
        <taxon>ecological metagenomes</taxon>
    </lineage>
</organism>
<dbReference type="InterPro" id="IPR003000">
    <property type="entry name" value="Sirtuin"/>
</dbReference>
<dbReference type="SUPFAM" id="SSF52467">
    <property type="entry name" value="DHS-like NAD/FAD-binding domain"/>
    <property type="match status" value="1"/>
</dbReference>
<dbReference type="InterPro" id="IPR050134">
    <property type="entry name" value="NAD-dep_sirtuin_deacylases"/>
</dbReference>
<keyword evidence="1" id="KW-0808">Transferase</keyword>
<keyword evidence="2" id="KW-0520">NAD</keyword>
<evidence type="ECO:0000256" key="1">
    <source>
        <dbReference type="ARBA" id="ARBA00022679"/>
    </source>
</evidence>
<gene>
    <name evidence="4" type="ORF">S12H4_33488</name>
</gene>
<accession>X1UG22</accession>
<dbReference type="PANTHER" id="PTHR11085:SF4">
    <property type="entry name" value="NAD-DEPENDENT PROTEIN DEACYLASE"/>
    <property type="match status" value="1"/>
</dbReference>
<protein>
    <recommendedName>
        <fullName evidence="3">Deacetylase sirtuin-type domain-containing protein</fullName>
    </recommendedName>
</protein>
<name>X1UG22_9ZZZZ</name>
<dbReference type="PANTHER" id="PTHR11085">
    <property type="entry name" value="NAD-DEPENDENT PROTEIN DEACYLASE SIRTUIN-5, MITOCHONDRIAL-RELATED"/>
    <property type="match status" value="1"/>
</dbReference>
<feature type="non-terminal residue" evidence="4">
    <location>
        <position position="1"/>
    </location>
</feature>
<dbReference type="GO" id="GO:0017136">
    <property type="term" value="F:histone deacetylase activity, NAD-dependent"/>
    <property type="evidence" value="ECO:0007669"/>
    <property type="project" value="TreeGrafter"/>
</dbReference>
<dbReference type="Gene3D" id="3.40.50.1220">
    <property type="entry name" value="TPP-binding domain"/>
    <property type="match status" value="1"/>
</dbReference>
<dbReference type="CDD" id="cd01407">
    <property type="entry name" value="SIR2-fam"/>
    <property type="match status" value="1"/>
</dbReference>
<proteinExistence type="predicted"/>
<sequence>DKIEELASLIRSSRYLAAFTGAGISTESGIPDFRGPKGIWKRYRPIELSEFISDPAARKEYWRRKIEIYPRIKEASANEGHRALARLHKAGFLQTVITQNIDSLHLNSGIPDSRVIELHGSNAYIACLDCRKRYEWKEVLPYFDEHENCPRCEKCGGWLKPATISFGQAMPVAETKKAFQEAAMADVFLVIGSSLQVYPAAAIPTETVRSGGLVAIINNEPTSQDHIAHIVLHGKAGKILKTLVNKTLMKNYKNSHIKD</sequence>
<dbReference type="GO" id="GO:0070403">
    <property type="term" value="F:NAD+ binding"/>
    <property type="evidence" value="ECO:0007669"/>
    <property type="project" value="InterPro"/>
</dbReference>
<dbReference type="Gene3D" id="2.20.28.200">
    <property type="match status" value="1"/>
</dbReference>
<evidence type="ECO:0000259" key="3">
    <source>
        <dbReference type="PROSITE" id="PS50305"/>
    </source>
</evidence>
<feature type="domain" description="Deacetylase sirtuin-type" evidence="3">
    <location>
        <begin position="1"/>
        <end position="250"/>
    </location>
</feature>
<dbReference type="AlphaFoldDB" id="X1UG22"/>
<reference evidence="4" key="1">
    <citation type="journal article" date="2014" name="Front. Microbiol.">
        <title>High frequency of phylogenetically diverse reductive dehalogenase-homologous genes in deep subseafloor sedimentary metagenomes.</title>
        <authorList>
            <person name="Kawai M."/>
            <person name="Futagami T."/>
            <person name="Toyoda A."/>
            <person name="Takaki Y."/>
            <person name="Nishi S."/>
            <person name="Hori S."/>
            <person name="Arai W."/>
            <person name="Tsubouchi T."/>
            <person name="Morono Y."/>
            <person name="Uchiyama I."/>
            <person name="Ito T."/>
            <person name="Fujiyama A."/>
            <person name="Inagaki F."/>
            <person name="Takami H."/>
        </authorList>
    </citation>
    <scope>NUCLEOTIDE SEQUENCE</scope>
    <source>
        <strain evidence="4">Expedition CK06-06</strain>
    </source>
</reference>
<dbReference type="InterPro" id="IPR029035">
    <property type="entry name" value="DHS-like_NAD/FAD-binding_dom"/>
</dbReference>
<evidence type="ECO:0000313" key="4">
    <source>
        <dbReference type="EMBL" id="GAI98835.1"/>
    </source>
</evidence>
<comment type="caution">
    <text evidence="4">The sequence shown here is derived from an EMBL/GenBank/DDBJ whole genome shotgun (WGS) entry which is preliminary data.</text>
</comment>
<dbReference type="Pfam" id="PF02146">
    <property type="entry name" value="SIR2"/>
    <property type="match status" value="1"/>
</dbReference>